<feature type="domain" description="C2H2-type" evidence="3">
    <location>
        <begin position="49"/>
        <end position="74"/>
    </location>
</feature>
<keyword evidence="4" id="KW-1185">Reference proteome</keyword>
<dbReference type="GO" id="GO:0008270">
    <property type="term" value="F:zinc ion binding"/>
    <property type="evidence" value="ECO:0007669"/>
    <property type="project" value="UniProtKB-KW"/>
</dbReference>
<organism evidence="4 5">
    <name type="scientific">Diaphorina citri</name>
    <name type="common">Asian citrus psyllid</name>
    <dbReference type="NCBI Taxonomy" id="121845"/>
    <lineage>
        <taxon>Eukaryota</taxon>
        <taxon>Metazoa</taxon>
        <taxon>Ecdysozoa</taxon>
        <taxon>Arthropoda</taxon>
        <taxon>Hexapoda</taxon>
        <taxon>Insecta</taxon>
        <taxon>Pterygota</taxon>
        <taxon>Neoptera</taxon>
        <taxon>Paraneoptera</taxon>
        <taxon>Hemiptera</taxon>
        <taxon>Sternorrhyncha</taxon>
        <taxon>Psylloidea</taxon>
        <taxon>Psyllidae</taxon>
        <taxon>Diaphorininae</taxon>
        <taxon>Diaphorina</taxon>
    </lineage>
</organism>
<accession>A0A3Q0JKS5</accession>
<evidence type="ECO:0000313" key="5">
    <source>
        <dbReference type="RefSeq" id="XP_026687440.1"/>
    </source>
</evidence>
<keyword evidence="1" id="KW-0862">Zinc</keyword>
<feature type="region of interest" description="Disordered" evidence="2">
    <location>
        <begin position="79"/>
        <end position="130"/>
    </location>
</feature>
<dbReference type="PaxDb" id="121845-A0A3Q0JKS5"/>
<dbReference type="KEGG" id="dci:113472074"/>
<dbReference type="GeneID" id="113472074"/>
<proteinExistence type="predicted"/>
<reference evidence="5" key="1">
    <citation type="submission" date="2025-08" db="UniProtKB">
        <authorList>
            <consortium name="RefSeq"/>
        </authorList>
    </citation>
    <scope>IDENTIFICATION</scope>
</reference>
<evidence type="ECO:0000313" key="4">
    <source>
        <dbReference type="Proteomes" id="UP000079169"/>
    </source>
</evidence>
<dbReference type="InterPro" id="IPR013087">
    <property type="entry name" value="Znf_C2H2_type"/>
</dbReference>
<evidence type="ECO:0000259" key="3">
    <source>
        <dbReference type="PROSITE" id="PS50157"/>
    </source>
</evidence>
<keyword evidence="1" id="KW-0479">Metal-binding</keyword>
<dbReference type="Proteomes" id="UP000079169">
    <property type="component" value="Unplaced"/>
</dbReference>
<dbReference type="PROSITE" id="PS50157">
    <property type="entry name" value="ZINC_FINGER_C2H2_2"/>
    <property type="match status" value="1"/>
</dbReference>
<name>A0A3Q0JKS5_DIACI</name>
<keyword evidence="1" id="KW-0863">Zinc-finger</keyword>
<dbReference type="AlphaFoldDB" id="A0A3Q0JKS5"/>
<gene>
    <name evidence="5" type="primary">LOC113472074</name>
</gene>
<feature type="compositionally biased region" description="Polar residues" evidence="2">
    <location>
        <begin position="79"/>
        <end position="88"/>
    </location>
</feature>
<evidence type="ECO:0000256" key="2">
    <source>
        <dbReference type="SAM" id="MobiDB-lite"/>
    </source>
</evidence>
<evidence type="ECO:0000256" key="1">
    <source>
        <dbReference type="PROSITE-ProRule" id="PRU00042"/>
    </source>
</evidence>
<dbReference type="PROSITE" id="PS00028">
    <property type="entry name" value="ZINC_FINGER_C2H2_1"/>
    <property type="match status" value="1"/>
</dbReference>
<dbReference type="RefSeq" id="XP_026687440.1">
    <property type="nucleotide sequence ID" value="XM_026831639.1"/>
</dbReference>
<sequence length="130" mass="14566">MCGDKDLEKASKKLVLVKKENVELKKIIHWNKWRPASCSGEGRDLGENAMCEICGKLFQFESYLVMHLNRRHPGVVNHQMRSQESYMQSFEKEPGECGEVSPPSGGVPGGGTTSKNRDRGSVEHVYSMPI</sequence>
<protein>
    <submittedName>
        <fullName evidence="5">Uncharacterized protein LOC113472074</fullName>
    </submittedName>
</protein>